<sequence length="197" mass="20074">MSKRLGPIIAAAGAAAVGVGIYRSRKAGTGEGQDGPSRNQAQTKRDLELQGAGVGGNMMTGGTELSPDRPDRNPERRTGTTAPPSELPSGGVGGGEGAGGAGARRVQLPTSGKSQDATGKNKNVSDTMDDLEKSLPFRGSSSSEERPGVLGTIQGALGHGGKKAADKPEDSVIRNTRDISKMGSEVPSKKRAPKSLE</sequence>
<feature type="compositionally biased region" description="Basic and acidic residues" evidence="1">
    <location>
        <begin position="163"/>
        <end position="180"/>
    </location>
</feature>
<evidence type="ECO:0000256" key="1">
    <source>
        <dbReference type="SAM" id="MobiDB-lite"/>
    </source>
</evidence>
<name>A0A9Q8V964_9HYPO</name>
<evidence type="ECO:0000313" key="2">
    <source>
        <dbReference type="EMBL" id="UNI16341.1"/>
    </source>
</evidence>
<feature type="compositionally biased region" description="Polar residues" evidence="1">
    <location>
        <begin position="108"/>
        <end position="126"/>
    </location>
</feature>
<feature type="region of interest" description="Disordered" evidence="1">
    <location>
        <begin position="26"/>
        <end position="197"/>
    </location>
</feature>
<dbReference type="GeneID" id="72064739"/>
<dbReference type="EMBL" id="CP086355">
    <property type="protein sequence ID" value="UNI16341.1"/>
    <property type="molecule type" value="Genomic_DNA"/>
</dbReference>
<evidence type="ECO:0000313" key="3">
    <source>
        <dbReference type="Proteomes" id="UP000829364"/>
    </source>
</evidence>
<organism evidence="2 3">
    <name type="scientific">Purpureocillium takamizusanense</name>
    <dbReference type="NCBI Taxonomy" id="2060973"/>
    <lineage>
        <taxon>Eukaryota</taxon>
        <taxon>Fungi</taxon>
        <taxon>Dikarya</taxon>
        <taxon>Ascomycota</taxon>
        <taxon>Pezizomycotina</taxon>
        <taxon>Sordariomycetes</taxon>
        <taxon>Hypocreomycetidae</taxon>
        <taxon>Hypocreales</taxon>
        <taxon>Ophiocordycipitaceae</taxon>
        <taxon>Purpureocillium</taxon>
    </lineage>
</organism>
<dbReference type="RefSeq" id="XP_047839822.1">
    <property type="nucleotide sequence ID" value="XM_047983850.1"/>
</dbReference>
<dbReference type="OrthoDB" id="4923568at2759"/>
<protein>
    <submittedName>
        <fullName evidence="2">Uncharacterized protein</fullName>
    </submittedName>
</protein>
<reference evidence="2" key="1">
    <citation type="submission" date="2021-11" db="EMBL/GenBank/DDBJ databases">
        <title>Purpureocillium_takamizusanense_genome.</title>
        <authorList>
            <person name="Nguyen N.-H."/>
        </authorList>
    </citation>
    <scope>NUCLEOTIDE SEQUENCE</scope>
    <source>
        <strain evidence="2">PT3</strain>
    </source>
</reference>
<feature type="compositionally biased region" description="Basic and acidic residues" evidence="1">
    <location>
        <begin position="66"/>
        <end position="78"/>
    </location>
</feature>
<dbReference type="Proteomes" id="UP000829364">
    <property type="component" value="Chromosome 2"/>
</dbReference>
<feature type="compositionally biased region" description="Gly residues" evidence="1">
    <location>
        <begin position="90"/>
        <end position="102"/>
    </location>
</feature>
<proteinExistence type="predicted"/>
<keyword evidence="3" id="KW-1185">Reference proteome</keyword>
<dbReference type="KEGG" id="ptkz:JDV02_002779"/>
<dbReference type="AlphaFoldDB" id="A0A9Q8V964"/>
<accession>A0A9Q8V964</accession>
<gene>
    <name evidence="2" type="ORF">JDV02_002779</name>
</gene>